<dbReference type="RefSeq" id="WP_136852811.1">
    <property type="nucleotide sequence ID" value="NZ_RRNI01000019.1"/>
</dbReference>
<gene>
    <name evidence="2" type="ORF">C9160_17735</name>
</gene>
<dbReference type="InterPro" id="IPR009270">
    <property type="entry name" value="DUF927"/>
</dbReference>
<accession>A0AAQ2DQR0</accession>
<evidence type="ECO:0000259" key="1">
    <source>
        <dbReference type="Pfam" id="PF06048"/>
    </source>
</evidence>
<feature type="domain" description="DUF927" evidence="1">
    <location>
        <begin position="230"/>
        <end position="435"/>
    </location>
</feature>
<dbReference type="AlphaFoldDB" id="A0AAQ2DQR0"/>
<name>A0AAQ2DQR0_ECOLX</name>
<proteinExistence type="predicted"/>
<sequence length="712" mass="78857">MKSAPNLKKQPRGKKHADTEVIIFAGSDAWAHAKQWQEQEGRLAGDDVPPVVLSDEQLKDIGNLKIVPDGRKSARIYKAGHLDQMMVKGIGQKLAAAGIQDADYYPEGMHHNERQNWRNYLDIERKNISDGLVIELPVKKKSPEQSDDELKPRVECRSDGVYWVTPKVDKQSGEIIRPCEWIGDRMRTVGIGNDGCDGYLIIELEPEGMKKIIYEAMPRNEIGLPSGWSRLRGRGVAVTTSQKLLNKLAEYLQREGERTQWEVTSTAGWHCGAYVMPDGEIIGVPERPVAFCGGSAAIKGYVVRGTADEWRDNVASLMRGNHSMMLGVLVGLAAPVNSLVGGGCFGVHLFAQSSAGKTTTVEAATSLYGDPDMLKLSWDATRYGLTVEAAARNDGFIPIDEIGQGGRINDIAQSAYSLFNGVGRIQGRKDGGNRAVIRWKIAALSTGEEDFETFLIKGGVTPKAGQLVRLLSVPFIDTTVFNGYDDGDQHARAIKQFTSSYCGAAGREWIRWLSANKELAISVVNEKENTWLNRLPENASPQVKRVASRFAMLDAAGELATGITGWTSKESQAATQRAFDDWLQDFGLDNREKYQVISRARDFIQRHALSRFQPYTYGRQNGDMDVNYGARITSLAGYLVRGRRDDGLPEYHIIPSVFDEEILCGINRNFGCQALKEAGMLIHAGDNKWTTKTIKVNGMQQRFIVLLDQPEE</sequence>
<organism evidence="2 3">
    <name type="scientific">Escherichia coli</name>
    <dbReference type="NCBI Taxonomy" id="562"/>
    <lineage>
        <taxon>Bacteria</taxon>
        <taxon>Pseudomonadati</taxon>
        <taxon>Pseudomonadota</taxon>
        <taxon>Gammaproteobacteria</taxon>
        <taxon>Enterobacterales</taxon>
        <taxon>Enterobacteriaceae</taxon>
        <taxon>Escherichia</taxon>
    </lineage>
</organism>
<reference evidence="2 3" key="1">
    <citation type="submission" date="2018-12" db="EMBL/GenBank/DDBJ databases">
        <title>Food and Water Safety Consortium.</title>
        <authorList>
            <person name="Tyson S."/>
            <person name="Peterson C.-L."/>
            <person name="Olson A."/>
            <person name="Tyler S."/>
            <person name="Cabral J."/>
            <person name="Lynch T."/>
            <person name="Knox N."/>
            <person name="Van Domselaar G."/>
            <person name="Graham M."/>
        </authorList>
    </citation>
    <scope>NUCLEOTIDE SEQUENCE [LARGE SCALE GENOMIC DNA]</scope>
    <source>
        <strain evidence="2 3">FWSEC0384</strain>
    </source>
</reference>
<comment type="caution">
    <text evidence="2">The sequence shown here is derived from an EMBL/GenBank/DDBJ whole genome shotgun (WGS) entry which is preliminary data.</text>
</comment>
<evidence type="ECO:0000313" key="3">
    <source>
        <dbReference type="Proteomes" id="UP000306700"/>
    </source>
</evidence>
<dbReference type="EMBL" id="RRNI01000019">
    <property type="protein sequence ID" value="TJH19692.1"/>
    <property type="molecule type" value="Genomic_DNA"/>
</dbReference>
<dbReference type="Proteomes" id="UP000306700">
    <property type="component" value="Unassembled WGS sequence"/>
</dbReference>
<dbReference type="Pfam" id="PF06048">
    <property type="entry name" value="DUF927"/>
    <property type="match status" value="1"/>
</dbReference>
<evidence type="ECO:0000313" key="2">
    <source>
        <dbReference type="EMBL" id="TJH19692.1"/>
    </source>
</evidence>
<protein>
    <submittedName>
        <fullName evidence="2">DUF927 domain-containing protein</fullName>
    </submittedName>
</protein>